<dbReference type="RefSeq" id="WP_110829078.1">
    <property type="nucleotide sequence ID" value="NZ_QKLU01000002.1"/>
</dbReference>
<dbReference type="AlphaFoldDB" id="A0A318UPU4"/>
<keyword evidence="1" id="KW-0812">Transmembrane</keyword>
<dbReference type="Proteomes" id="UP000248198">
    <property type="component" value="Unassembled WGS sequence"/>
</dbReference>
<keyword evidence="1" id="KW-1133">Transmembrane helix</keyword>
<proteinExistence type="predicted"/>
<evidence type="ECO:0000313" key="2">
    <source>
        <dbReference type="EMBL" id="PYF76125.1"/>
    </source>
</evidence>
<keyword evidence="3" id="KW-1185">Reference proteome</keyword>
<evidence type="ECO:0000313" key="3">
    <source>
        <dbReference type="Proteomes" id="UP000248198"/>
    </source>
</evidence>
<sequence length="350" mass="40325">MRKVITNLSIAFIASIIPIGVLVYGYTVRMKEITYDFERKIITPAKDVKMKNIKYNSYYFAGQLGERIYLGNYTASRHVLEVSTSLADTQSKTISVDKMYFKPKGNYNLYVDNNRFYMLNGLERSILSGDNNSWVARKDKIFVPYFTQSIPLSNSSVVYRINSAKTGYNSLRKESLLGRIDNETALKKQIDGVFCTDGKLEYNKHLGIFTYMYYYRNQVLLLDTNLNVIGKIKTIDPIDTAKFQVSKINANKASTFSSTRLLVNARCSTWNNYLFIQSKLIGKHEDENSFKTSIVIDVYDIPRSIYLYSFYLPDLNFDPIRQFKVMDGCIITLSGNFIVKYTIKLPPMRS</sequence>
<comment type="caution">
    <text evidence="2">The sequence shown here is derived from an EMBL/GenBank/DDBJ whole genome shotgun (WGS) entry which is preliminary data.</text>
</comment>
<evidence type="ECO:0000256" key="1">
    <source>
        <dbReference type="SAM" id="Phobius"/>
    </source>
</evidence>
<keyword evidence="1" id="KW-0472">Membrane</keyword>
<dbReference type="EMBL" id="QKLU01000002">
    <property type="protein sequence ID" value="PYF76125.1"/>
    <property type="molecule type" value="Genomic_DNA"/>
</dbReference>
<reference evidence="2 3" key="1">
    <citation type="submission" date="2018-06" db="EMBL/GenBank/DDBJ databases">
        <title>Genomic Encyclopedia of Archaeal and Bacterial Type Strains, Phase II (KMG-II): from individual species to whole genera.</title>
        <authorList>
            <person name="Goeker M."/>
        </authorList>
    </citation>
    <scope>NUCLEOTIDE SEQUENCE [LARGE SCALE GENOMIC DNA]</scope>
    <source>
        <strain evidence="2 3">DSM 27372</strain>
    </source>
</reference>
<gene>
    <name evidence="2" type="ORF">B0O44_102681</name>
</gene>
<name>A0A318UPU4_9SPHI</name>
<dbReference type="OrthoDB" id="673785at2"/>
<feature type="transmembrane region" description="Helical" evidence="1">
    <location>
        <begin position="7"/>
        <end position="26"/>
    </location>
</feature>
<accession>A0A318UPU4</accession>
<protein>
    <submittedName>
        <fullName evidence="2">Uncharacterized protein</fullName>
    </submittedName>
</protein>
<organism evidence="2 3">
    <name type="scientific">Pedobacter nutrimenti</name>
    <dbReference type="NCBI Taxonomy" id="1241337"/>
    <lineage>
        <taxon>Bacteria</taxon>
        <taxon>Pseudomonadati</taxon>
        <taxon>Bacteroidota</taxon>
        <taxon>Sphingobacteriia</taxon>
        <taxon>Sphingobacteriales</taxon>
        <taxon>Sphingobacteriaceae</taxon>
        <taxon>Pedobacter</taxon>
    </lineage>
</organism>